<feature type="chain" id="PRO_5041700841" evidence="5">
    <location>
        <begin position="22"/>
        <end position="423"/>
    </location>
</feature>
<evidence type="ECO:0000256" key="4">
    <source>
        <dbReference type="SAM" id="MobiDB-lite"/>
    </source>
</evidence>
<keyword evidence="8" id="KW-1185">Reference proteome</keyword>
<dbReference type="PANTHER" id="PTHR30061:SF50">
    <property type="entry name" value="MALTOSE_MALTODEXTRIN-BINDING PERIPLASMIC PROTEIN"/>
    <property type="match status" value="1"/>
</dbReference>
<dbReference type="AlphaFoldDB" id="A0AA90KGL8"/>
<evidence type="ECO:0000256" key="5">
    <source>
        <dbReference type="SAM" id="SignalP"/>
    </source>
</evidence>
<sequence>MVKGRAAIAVLGAAAMAVSLAACGSQNSSAKTNDKALTVWFMSGSNPPGWTKDITAAFKKEHPGVKLTVKVQTWDGIQQKITTALSEDSPPDVLEVGNTQTPYYAATGGLMDLTADKASLGGDNWAPSMNASAVYQGKQFAAPWYFASRVVVYNKKIWSAAGITSTPKTQADLIHDLTVIKAHGTKDALYLPGQDWYAFDGFLLDAGANLVTKSGGKYTGNLDTPQATAAINLYKKLNSFGTAPLDKDEATPQQSDVFAKGDVGSFIGLGWEAAGAIAKNPQLKNEVGYFPIPGATAAKTAKVFIGGSNLAISHNSQDPTMAKAFLKLALSDKYEGELAKVGGVVPNKASLDLNLAGNAYGTVAATAALNGGTTPLIPAWGNVENAPNPITTLFMTPVLQGTSPASAAKKADTEMGTRLNQQQ</sequence>
<dbReference type="GO" id="GO:0042956">
    <property type="term" value="P:maltodextrin transmembrane transport"/>
    <property type="evidence" value="ECO:0007669"/>
    <property type="project" value="TreeGrafter"/>
</dbReference>
<dbReference type="Proteomes" id="UP001156398">
    <property type="component" value="Unassembled WGS sequence"/>
</dbReference>
<dbReference type="PROSITE" id="PS51257">
    <property type="entry name" value="PROKAR_LIPOPROTEIN"/>
    <property type="match status" value="1"/>
</dbReference>
<dbReference type="SUPFAM" id="SSF53850">
    <property type="entry name" value="Periplasmic binding protein-like II"/>
    <property type="match status" value="1"/>
</dbReference>
<accession>A0AA90KGL8</accession>
<keyword evidence="2" id="KW-0813">Transport</keyword>
<dbReference type="RefSeq" id="WP_271313336.1">
    <property type="nucleotide sequence ID" value="NZ_JAAGKO020000053.1"/>
</dbReference>
<proteinExistence type="inferred from homology"/>
<dbReference type="EMBL" id="JAAGKO020000053">
    <property type="protein sequence ID" value="MDI5966514.1"/>
    <property type="molecule type" value="Genomic_DNA"/>
</dbReference>
<feature type="region of interest" description="Disordered" evidence="4">
    <location>
        <begin position="404"/>
        <end position="423"/>
    </location>
</feature>
<evidence type="ECO:0000256" key="1">
    <source>
        <dbReference type="ARBA" id="ARBA00008520"/>
    </source>
</evidence>
<dbReference type="GO" id="GO:0015768">
    <property type="term" value="P:maltose transport"/>
    <property type="evidence" value="ECO:0007669"/>
    <property type="project" value="TreeGrafter"/>
</dbReference>
<evidence type="ECO:0000256" key="2">
    <source>
        <dbReference type="ARBA" id="ARBA00022448"/>
    </source>
</evidence>
<feature type="signal peptide" evidence="5">
    <location>
        <begin position="1"/>
        <end position="21"/>
    </location>
</feature>
<keyword evidence="3 5" id="KW-0732">Signal</keyword>
<reference evidence="7 8" key="1">
    <citation type="submission" date="2023-05" db="EMBL/GenBank/DDBJ databases">
        <title>Streptantibioticus silvisoli sp. nov., acidotolerant actinomycetes 1 from pine litter.</title>
        <authorList>
            <person name="Swiecimska M."/>
            <person name="Golinska P."/>
            <person name="Sangal V."/>
            <person name="Wachnowicz B."/>
            <person name="Goodfellow M."/>
        </authorList>
    </citation>
    <scope>NUCLEOTIDE SEQUENCE</scope>
    <source>
        <strain evidence="7">SL13</strain>
        <strain evidence="6 8">SL54</strain>
    </source>
</reference>
<comment type="caution">
    <text evidence="7">The sequence shown here is derived from an EMBL/GenBank/DDBJ whole genome shotgun (WGS) entry which is preliminary data.</text>
</comment>
<dbReference type="GO" id="GO:1901982">
    <property type="term" value="F:maltose binding"/>
    <property type="evidence" value="ECO:0007669"/>
    <property type="project" value="TreeGrafter"/>
</dbReference>
<protein>
    <submittedName>
        <fullName evidence="7">Extracellular solute-binding protein</fullName>
    </submittedName>
</protein>
<dbReference type="EMBL" id="JABXJJ020000015">
    <property type="protein sequence ID" value="MDI5970364.1"/>
    <property type="molecule type" value="Genomic_DNA"/>
</dbReference>
<dbReference type="InterPro" id="IPR006059">
    <property type="entry name" value="SBP"/>
</dbReference>
<dbReference type="Pfam" id="PF01547">
    <property type="entry name" value="SBP_bac_1"/>
    <property type="match status" value="1"/>
</dbReference>
<evidence type="ECO:0000313" key="6">
    <source>
        <dbReference type="EMBL" id="MDI5966514.1"/>
    </source>
</evidence>
<name>A0AA90KGL8_9ACTN</name>
<dbReference type="Gene3D" id="3.40.190.10">
    <property type="entry name" value="Periplasmic binding protein-like II"/>
    <property type="match status" value="2"/>
</dbReference>
<evidence type="ECO:0000256" key="3">
    <source>
        <dbReference type="ARBA" id="ARBA00022729"/>
    </source>
</evidence>
<evidence type="ECO:0000313" key="8">
    <source>
        <dbReference type="Proteomes" id="UP001156398"/>
    </source>
</evidence>
<dbReference type="PANTHER" id="PTHR30061">
    <property type="entry name" value="MALTOSE-BINDING PERIPLASMIC PROTEIN"/>
    <property type="match status" value="1"/>
</dbReference>
<evidence type="ECO:0000313" key="7">
    <source>
        <dbReference type="EMBL" id="MDI5970364.1"/>
    </source>
</evidence>
<comment type="similarity">
    <text evidence="1">Belongs to the bacterial solute-binding protein 1 family.</text>
</comment>
<gene>
    <name evidence="6" type="ORF">POF43_027950</name>
    <name evidence="7" type="ORF">POF50_013590</name>
</gene>
<dbReference type="GO" id="GO:0055052">
    <property type="term" value="C:ATP-binding cassette (ABC) transporter complex, substrate-binding subunit-containing"/>
    <property type="evidence" value="ECO:0007669"/>
    <property type="project" value="TreeGrafter"/>
</dbReference>
<organism evidence="7">
    <name type="scientific">Streptantibioticus silvisoli</name>
    <dbReference type="NCBI Taxonomy" id="2705255"/>
    <lineage>
        <taxon>Bacteria</taxon>
        <taxon>Bacillati</taxon>
        <taxon>Actinomycetota</taxon>
        <taxon>Actinomycetes</taxon>
        <taxon>Kitasatosporales</taxon>
        <taxon>Streptomycetaceae</taxon>
        <taxon>Streptantibioticus</taxon>
    </lineage>
</organism>